<name>A0A915KRM7_ROMCU</name>
<dbReference type="Proteomes" id="UP000887565">
    <property type="component" value="Unplaced"/>
</dbReference>
<keyword evidence="1" id="KW-1185">Reference proteome</keyword>
<accession>A0A915KRM7</accession>
<sequence>MLNKDVLRVVVIKEGSRDLGGFRNNLATVGSFPQVRTEPALADHSENEDQTFWLKQVIGTFLTKMPVFYYLKIGEQVKNFTYVQQLAQAIAKACSILNATKLIRYRISKSKIFKSEVKNNLKHLTRATNLKQWYVTLDPTSCQVTPKFQGYTLISFDMASIYVTKSHKFHKALPWPMPLDTISASLLGHVQYAVPNSSTTVFEMLFTTDKD</sequence>
<evidence type="ECO:0000313" key="1">
    <source>
        <dbReference type="Proteomes" id="UP000887565"/>
    </source>
</evidence>
<dbReference type="WBParaSite" id="nRc.2.0.1.t41417-RA">
    <property type="protein sequence ID" value="nRc.2.0.1.t41417-RA"/>
    <property type="gene ID" value="nRc.2.0.1.g41417"/>
</dbReference>
<organism evidence="1 2">
    <name type="scientific">Romanomermis culicivorax</name>
    <name type="common">Nematode worm</name>
    <dbReference type="NCBI Taxonomy" id="13658"/>
    <lineage>
        <taxon>Eukaryota</taxon>
        <taxon>Metazoa</taxon>
        <taxon>Ecdysozoa</taxon>
        <taxon>Nematoda</taxon>
        <taxon>Enoplea</taxon>
        <taxon>Dorylaimia</taxon>
        <taxon>Mermithida</taxon>
        <taxon>Mermithoidea</taxon>
        <taxon>Mermithidae</taxon>
        <taxon>Romanomermis</taxon>
    </lineage>
</organism>
<protein>
    <submittedName>
        <fullName evidence="2">Uncharacterized protein</fullName>
    </submittedName>
</protein>
<reference evidence="2" key="1">
    <citation type="submission" date="2022-11" db="UniProtKB">
        <authorList>
            <consortium name="WormBaseParasite"/>
        </authorList>
    </citation>
    <scope>IDENTIFICATION</scope>
</reference>
<dbReference type="AlphaFoldDB" id="A0A915KRM7"/>
<proteinExistence type="predicted"/>
<evidence type="ECO:0000313" key="2">
    <source>
        <dbReference type="WBParaSite" id="nRc.2.0.1.t41417-RA"/>
    </source>
</evidence>